<evidence type="ECO:0000256" key="2">
    <source>
        <dbReference type="ARBA" id="ARBA00022630"/>
    </source>
</evidence>
<dbReference type="SUPFAM" id="SSF51905">
    <property type="entry name" value="FAD/NAD(P)-binding domain"/>
    <property type="match status" value="2"/>
</dbReference>
<dbReference type="RefSeq" id="WP_168051164.1">
    <property type="nucleotide sequence ID" value="NZ_JAATJR010000005.1"/>
</dbReference>
<dbReference type="InterPro" id="IPR051169">
    <property type="entry name" value="NADH-Q_oxidoreductase"/>
</dbReference>
<dbReference type="EMBL" id="JAAVTX010000005">
    <property type="protein sequence ID" value="NKE46641.1"/>
    <property type="molecule type" value="Genomic_DNA"/>
</dbReference>
<evidence type="ECO:0000256" key="1">
    <source>
        <dbReference type="ARBA" id="ARBA00001974"/>
    </source>
</evidence>
<keyword evidence="4" id="KW-0560">Oxidoreductase</keyword>
<sequence length="363" mass="38628">MPDRRHLLLLGGGHAHVEVLRQLGQNPLSGWRVTLLTREEMSPYSGMLPGVIAGLYRPEQALIDMPALTARSGVELLLDHCTGIDPRAKQVRRAGGADLAWDLLSIDTGATPDTSRTPGAAAHALPLKPIDALLPRMREITEAAQAGQRIVVVGGGAAGFEVACALAVRLPASVTLVAGASGLLPGFPDGLRRRAARALLRHGVALTEGHNVARVEDGLVHMEDAAPLPATAVIWATGAASAPWLAETGLARDARGFLRVDTCLRAEGHDAIFAAGDVASFPDPLPKAGVFAVRQGPVLAANLRAVAMGEAPQPYVPQQDYLRLLSLADGRALGTRNGFVFGGRWVWWLKDRIDRRFIARYQN</sequence>
<evidence type="ECO:0000313" key="6">
    <source>
        <dbReference type="EMBL" id="NKE46641.1"/>
    </source>
</evidence>
<dbReference type="Proteomes" id="UP000765160">
    <property type="component" value="Unassembled WGS sequence"/>
</dbReference>
<name>A0ABX1F2Q7_9PROT</name>
<dbReference type="Gene3D" id="3.50.50.100">
    <property type="match status" value="1"/>
</dbReference>
<comment type="caution">
    <text evidence="6">The sequence shown here is derived from an EMBL/GenBank/DDBJ whole genome shotgun (WGS) entry which is preliminary data.</text>
</comment>
<keyword evidence="7" id="KW-1185">Reference proteome</keyword>
<reference evidence="6 7" key="1">
    <citation type="submission" date="2020-03" db="EMBL/GenBank/DDBJ databases">
        <title>Roseomonas selenitidurans sp. nov. isolated from soil.</title>
        <authorList>
            <person name="Liu H."/>
        </authorList>
    </citation>
    <scope>NUCLEOTIDE SEQUENCE [LARGE SCALE GENOMIC DNA]</scope>
    <source>
        <strain evidence="6 7">JCM 15073</strain>
    </source>
</reference>
<protein>
    <submittedName>
        <fullName evidence="6">FAD-dependent oxidoreductase</fullName>
    </submittedName>
</protein>
<keyword evidence="3" id="KW-0274">FAD</keyword>
<accession>A0ABX1F2Q7</accession>
<evidence type="ECO:0000313" key="7">
    <source>
        <dbReference type="Proteomes" id="UP000765160"/>
    </source>
</evidence>
<dbReference type="Pfam" id="PF07992">
    <property type="entry name" value="Pyr_redox_2"/>
    <property type="match status" value="1"/>
</dbReference>
<gene>
    <name evidence="6" type="ORF">HB662_17800</name>
</gene>
<feature type="domain" description="FAD/NAD(P)-binding" evidence="5">
    <location>
        <begin position="7"/>
        <end position="296"/>
    </location>
</feature>
<dbReference type="PANTHER" id="PTHR42913">
    <property type="entry name" value="APOPTOSIS-INDUCING FACTOR 1"/>
    <property type="match status" value="1"/>
</dbReference>
<dbReference type="InterPro" id="IPR036188">
    <property type="entry name" value="FAD/NAD-bd_sf"/>
</dbReference>
<evidence type="ECO:0000259" key="5">
    <source>
        <dbReference type="Pfam" id="PF07992"/>
    </source>
</evidence>
<evidence type="ECO:0000256" key="3">
    <source>
        <dbReference type="ARBA" id="ARBA00022827"/>
    </source>
</evidence>
<organism evidence="6 7">
    <name type="scientific">Falsiroseomonas frigidaquae</name>
    <dbReference type="NCBI Taxonomy" id="487318"/>
    <lineage>
        <taxon>Bacteria</taxon>
        <taxon>Pseudomonadati</taxon>
        <taxon>Pseudomonadota</taxon>
        <taxon>Alphaproteobacteria</taxon>
        <taxon>Acetobacterales</taxon>
        <taxon>Roseomonadaceae</taxon>
        <taxon>Falsiroseomonas</taxon>
    </lineage>
</organism>
<evidence type="ECO:0000256" key="4">
    <source>
        <dbReference type="ARBA" id="ARBA00023002"/>
    </source>
</evidence>
<dbReference type="InterPro" id="IPR023753">
    <property type="entry name" value="FAD/NAD-binding_dom"/>
</dbReference>
<comment type="cofactor">
    <cofactor evidence="1">
        <name>FAD</name>
        <dbReference type="ChEBI" id="CHEBI:57692"/>
    </cofactor>
</comment>
<dbReference type="PANTHER" id="PTHR42913:SF9">
    <property type="entry name" value="SLR1591 PROTEIN"/>
    <property type="match status" value="1"/>
</dbReference>
<dbReference type="NCBIfam" id="TIGR03169">
    <property type="entry name" value="Nterm_to_SelD"/>
    <property type="match status" value="1"/>
</dbReference>
<keyword evidence="2" id="KW-0285">Flavoprotein</keyword>
<proteinExistence type="predicted"/>
<dbReference type="InterPro" id="IPR017584">
    <property type="entry name" value="Pyridine_nucleo_diS_OxRdtase_N"/>
</dbReference>